<dbReference type="InterPro" id="IPR006225">
    <property type="entry name" value="PsdUridine_synth_RluC/D"/>
</dbReference>
<dbReference type="InterPro" id="IPR006145">
    <property type="entry name" value="PsdUridine_synth_RsuA/RluA"/>
</dbReference>
<evidence type="ECO:0000256" key="4">
    <source>
        <dbReference type="ARBA" id="ARBA00036882"/>
    </source>
</evidence>
<dbReference type="PANTHER" id="PTHR21600">
    <property type="entry name" value="MITOCHONDRIAL RNA PSEUDOURIDINE SYNTHASE"/>
    <property type="match status" value="1"/>
</dbReference>
<dbReference type="EMBL" id="JACIEN010000003">
    <property type="protein sequence ID" value="MBB4018153.1"/>
    <property type="molecule type" value="Genomic_DNA"/>
</dbReference>
<dbReference type="PROSITE" id="PS01129">
    <property type="entry name" value="PSI_RLU"/>
    <property type="match status" value="1"/>
</dbReference>
<dbReference type="InterPro" id="IPR050188">
    <property type="entry name" value="RluA_PseudoU_synthase"/>
</dbReference>
<dbReference type="InterPro" id="IPR020103">
    <property type="entry name" value="PsdUridine_synth_cat_dom_sf"/>
</dbReference>
<dbReference type="InterPro" id="IPR006224">
    <property type="entry name" value="PsdUridine_synth_RluA-like_CS"/>
</dbReference>
<dbReference type="PANTHER" id="PTHR21600:SF44">
    <property type="entry name" value="RIBOSOMAL LARGE SUBUNIT PSEUDOURIDINE SYNTHASE D"/>
    <property type="match status" value="1"/>
</dbReference>
<evidence type="ECO:0000256" key="2">
    <source>
        <dbReference type="ARBA" id="ARBA00022884"/>
    </source>
</evidence>
<comment type="catalytic activity">
    <reaction evidence="8">
        <text>a uridine in RNA = a pseudouridine in RNA</text>
        <dbReference type="Rhea" id="RHEA:48348"/>
        <dbReference type="Rhea" id="RHEA-COMP:12068"/>
        <dbReference type="Rhea" id="RHEA-COMP:12069"/>
        <dbReference type="ChEBI" id="CHEBI:65314"/>
        <dbReference type="ChEBI" id="CHEBI:65315"/>
    </reaction>
</comment>
<evidence type="ECO:0000256" key="5">
    <source>
        <dbReference type="ARBA" id="ARBA00056072"/>
    </source>
</evidence>
<dbReference type="AlphaFoldDB" id="A0A840C018"/>
<dbReference type="Pfam" id="PF00849">
    <property type="entry name" value="PseudoU_synth_2"/>
    <property type="match status" value="1"/>
</dbReference>
<feature type="domain" description="RNA-binding S4" evidence="9">
    <location>
        <begin position="23"/>
        <end position="82"/>
    </location>
</feature>
<evidence type="ECO:0000256" key="3">
    <source>
        <dbReference type="ARBA" id="ARBA00023235"/>
    </source>
</evidence>
<dbReference type="InterPro" id="IPR002942">
    <property type="entry name" value="S4_RNA-bd"/>
</dbReference>
<proteinExistence type="inferred from homology"/>
<comment type="function">
    <text evidence="5">Responsible for synthesis of pseudouridine from uracil at positions 1911, 1915 and 1917 in 23S ribosomal RNA.</text>
</comment>
<dbReference type="GO" id="GO:0003723">
    <property type="term" value="F:RNA binding"/>
    <property type="evidence" value="ECO:0007669"/>
    <property type="project" value="UniProtKB-KW"/>
</dbReference>
<dbReference type="Gene3D" id="3.30.2350.10">
    <property type="entry name" value="Pseudouridine synthase"/>
    <property type="match status" value="1"/>
</dbReference>
<feature type="active site" evidence="6">
    <location>
        <position position="148"/>
    </location>
</feature>
<evidence type="ECO:0000313" key="10">
    <source>
        <dbReference type="EMBL" id="MBB4018153.1"/>
    </source>
</evidence>
<dbReference type="GO" id="GO:0000455">
    <property type="term" value="P:enzyme-directed rRNA pseudouridine synthesis"/>
    <property type="evidence" value="ECO:0007669"/>
    <property type="project" value="TreeGrafter"/>
</dbReference>
<dbReference type="SMART" id="SM00363">
    <property type="entry name" value="S4"/>
    <property type="match status" value="1"/>
</dbReference>
<dbReference type="CDD" id="cd02869">
    <property type="entry name" value="PseudoU_synth_RluA_like"/>
    <property type="match status" value="1"/>
</dbReference>
<protein>
    <recommendedName>
        <fullName evidence="8">Pseudouridine synthase</fullName>
        <ecNumber evidence="8">5.4.99.-</ecNumber>
    </recommendedName>
</protein>
<dbReference type="FunFam" id="3.30.2350.10:FF:000006">
    <property type="entry name" value="Pseudouridine synthase"/>
    <property type="match status" value="1"/>
</dbReference>
<dbReference type="CDD" id="cd00165">
    <property type="entry name" value="S4"/>
    <property type="match status" value="1"/>
</dbReference>
<dbReference type="Proteomes" id="UP000577362">
    <property type="component" value="Unassembled WGS sequence"/>
</dbReference>
<evidence type="ECO:0000259" key="9">
    <source>
        <dbReference type="SMART" id="SM00363"/>
    </source>
</evidence>
<evidence type="ECO:0000313" key="11">
    <source>
        <dbReference type="Proteomes" id="UP000577362"/>
    </source>
</evidence>
<organism evidence="10 11">
    <name type="scientific">Chelatococcus caeni</name>
    <dbReference type="NCBI Taxonomy" id="1348468"/>
    <lineage>
        <taxon>Bacteria</taxon>
        <taxon>Pseudomonadati</taxon>
        <taxon>Pseudomonadota</taxon>
        <taxon>Alphaproteobacteria</taxon>
        <taxon>Hyphomicrobiales</taxon>
        <taxon>Chelatococcaceae</taxon>
        <taxon>Chelatococcus</taxon>
    </lineage>
</organism>
<name>A0A840C018_9HYPH</name>
<keyword evidence="3 8" id="KW-0413">Isomerase</keyword>
<gene>
    <name evidence="10" type="ORF">GGR16_003187</name>
</gene>
<comment type="catalytic activity">
    <reaction evidence="4">
        <text>uridine(1911/1915/1917) in 23S rRNA = pseudouridine(1911/1915/1917) in 23S rRNA</text>
        <dbReference type="Rhea" id="RHEA:42524"/>
        <dbReference type="Rhea" id="RHEA-COMP:10097"/>
        <dbReference type="Rhea" id="RHEA-COMP:10098"/>
        <dbReference type="ChEBI" id="CHEBI:65314"/>
        <dbReference type="ChEBI" id="CHEBI:65315"/>
        <dbReference type="EC" id="5.4.99.23"/>
    </reaction>
</comment>
<dbReference type="Gene3D" id="3.10.290.10">
    <property type="entry name" value="RNA-binding S4 domain"/>
    <property type="match status" value="1"/>
</dbReference>
<dbReference type="InterPro" id="IPR036986">
    <property type="entry name" value="S4_RNA-bd_sf"/>
</dbReference>
<dbReference type="EC" id="5.4.99.-" evidence="8"/>
<sequence>MSDKMADAGETIHLTAEAQDAGVRLDRALALRLPDLSRSRIQQLIKDGHVTVGGTAETNASRKLAAGLPVAVTVPPAAAPEPSGEDIPLTVLYEDDALIVIDKPAGLVVHPAPGNETGTLVNALIAHCGASLSGIGGVRRPGIVHRLDKDTSGVMVVAKTDEAHKGLSAQFADHGRTGPLHRAYVAVVWGVPQPLAGTINAPIDRAPHNREKMAVVRAGHGREAITHYMVEERFAAGNAADVASLVRCRLETGRTHQIRVHLAHRGHPLLGDETYGSGFRTKSALLGDEARLALSVLSRQALHAAELGFAHPVTGEELSFESSLPADLQGLVAALRANT</sequence>
<dbReference type="SUPFAM" id="SSF55174">
    <property type="entry name" value="Alpha-L RNA-binding motif"/>
    <property type="match status" value="1"/>
</dbReference>
<accession>A0A840C018</accession>
<evidence type="ECO:0000256" key="7">
    <source>
        <dbReference type="PROSITE-ProRule" id="PRU00182"/>
    </source>
</evidence>
<evidence type="ECO:0000256" key="8">
    <source>
        <dbReference type="RuleBase" id="RU362028"/>
    </source>
</evidence>
<comment type="caution">
    <text evidence="10">The sequence shown here is derived from an EMBL/GenBank/DDBJ whole genome shotgun (WGS) entry which is preliminary data.</text>
</comment>
<dbReference type="SUPFAM" id="SSF55120">
    <property type="entry name" value="Pseudouridine synthase"/>
    <property type="match status" value="1"/>
</dbReference>
<evidence type="ECO:0000256" key="1">
    <source>
        <dbReference type="ARBA" id="ARBA00010876"/>
    </source>
</evidence>
<dbReference type="GO" id="GO:0160140">
    <property type="term" value="F:23S rRNA pseudouridine(1911/1915/1917) synthase activity"/>
    <property type="evidence" value="ECO:0007669"/>
    <property type="project" value="UniProtKB-EC"/>
</dbReference>
<dbReference type="NCBIfam" id="TIGR00005">
    <property type="entry name" value="rluA_subfam"/>
    <property type="match status" value="1"/>
</dbReference>
<dbReference type="RefSeq" id="WP_183317173.1">
    <property type="nucleotide sequence ID" value="NZ_JACIEN010000003.1"/>
</dbReference>
<dbReference type="Pfam" id="PF01479">
    <property type="entry name" value="S4"/>
    <property type="match status" value="1"/>
</dbReference>
<reference evidence="10 11" key="1">
    <citation type="submission" date="2020-08" db="EMBL/GenBank/DDBJ databases">
        <title>Genomic Encyclopedia of Type Strains, Phase IV (KMG-IV): sequencing the most valuable type-strain genomes for metagenomic binning, comparative biology and taxonomic classification.</title>
        <authorList>
            <person name="Goeker M."/>
        </authorList>
    </citation>
    <scope>NUCLEOTIDE SEQUENCE [LARGE SCALE GENOMIC DNA]</scope>
    <source>
        <strain evidence="10 11">DSM 103737</strain>
    </source>
</reference>
<dbReference type="PROSITE" id="PS50889">
    <property type="entry name" value="S4"/>
    <property type="match status" value="1"/>
</dbReference>
<evidence type="ECO:0000256" key="6">
    <source>
        <dbReference type="PIRSR" id="PIRSR606225-1"/>
    </source>
</evidence>
<comment type="similarity">
    <text evidence="1 8">Belongs to the pseudouridine synthase RluA family.</text>
</comment>
<keyword evidence="2 7" id="KW-0694">RNA-binding</keyword>
<keyword evidence="11" id="KW-1185">Reference proteome</keyword>